<evidence type="ECO:0000256" key="1">
    <source>
        <dbReference type="ARBA" id="ARBA00022737"/>
    </source>
</evidence>
<feature type="region of interest" description="Disordered" evidence="3">
    <location>
        <begin position="1"/>
        <end position="30"/>
    </location>
</feature>
<feature type="region of interest" description="Disordered" evidence="3">
    <location>
        <begin position="59"/>
        <end position="90"/>
    </location>
</feature>
<dbReference type="Proteomes" id="UP000694861">
    <property type="component" value="Unplaced"/>
</dbReference>
<dbReference type="InterPro" id="IPR033443">
    <property type="entry name" value="PROP1-like_PPR_dom"/>
</dbReference>
<dbReference type="Pfam" id="PF01535">
    <property type="entry name" value="PPR"/>
    <property type="match status" value="1"/>
</dbReference>
<feature type="repeat" description="PPR" evidence="2">
    <location>
        <begin position="535"/>
        <end position="569"/>
    </location>
</feature>
<dbReference type="GeneID" id="103342497"/>
<dbReference type="InterPro" id="IPR011990">
    <property type="entry name" value="TPR-like_helical_dom_sf"/>
</dbReference>
<keyword evidence="1" id="KW-0677">Repeat</keyword>
<accession>A0ABM1LY28</accession>
<dbReference type="PANTHER" id="PTHR47262">
    <property type="entry name" value="OS02G0132600 PROTEIN"/>
    <property type="match status" value="1"/>
</dbReference>
<evidence type="ECO:0000259" key="4">
    <source>
        <dbReference type="Pfam" id="PF17177"/>
    </source>
</evidence>
<dbReference type="Pfam" id="PF17177">
    <property type="entry name" value="PPR_long"/>
    <property type="match status" value="1"/>
</dbReference>
<dbReference type="RefSeq" id="XP_016652305.1">
    <property type="nucleotide sequence ID" value="XM_016796819.1"/>
</dbReference>
<gene>
    <name evidence="6" type="primary">LOC103342497</name>
</gene>
<dbReference type="Gene3D" id="1.25.40.10">
    <property type="entry name" value="Tetratricopeptide repeat domain"/>
    <property type="match status" value="4"/>
</dbReference>
<evidence type="ECO:0000313" key="5">
    <source>
        <dbReference type="Proteomes" id="UP000694861"/>
    </source>
</evidence>
<evidence type="ECO:0000256" key="2">
    <source>
        <dbReference type="PROSITE-ProRule" id="PRU00708"/>
    </source>
</evidence>
<reference evidence="5" key="1">
    <citation type="journal article" date="2012" name="Nat. Commun.">
        <title>The genome of Prunus mume.</title>
        <authorList>
            <person name="Zhang Q."/>
            <person name="Chen W."/>
            <person name="Sun L."/>
            <person name="Zhao F."/>
            <person name="Huang B."/>
            <person name="Yang W."/>
            <person name="Tao Y."/>
            <person name="Wang J."/>
            <person name="Yuan Z."/>
            <person name="Fan G."/>
            <person name="Xing Z."/>
            <person name="Han C."/>
            <person name="Pan H."/>
            <person name="Zhong X."/>
            <person name="Shi W."/>
            <person name="Liang X."/>
            <person name="Du D."/>
            <person name="Sun F."/>
            <person name="Xu Z."/>
            <person name="Hao R."/>
            <person name="Lv T."/>
            <person name="Lv Y."/>
            <person name="Zheng Z."/>
            <person name="Sun M."/>
            <person name="Luo L."/>
            <person name="Cai M."/>
            <person name="Gao Y."/>
            <person name="Wang J."/>
            <person name="Yin Y."/>
            <person name="Xu X."/>
            <person name="Cheng T."/>
            <person name="Wang J."/>
        </authorList>
    </citation>
    <scope>NUCLEOTIDE SEQUENCE [LARGE SCALE GENOMIC DNA]</scope>
</reference>
<sequence>MLLQRLRGTHSAPEAIIRNQMPASSKAKSLSSLVRSAIKSKASSISLASPADDATLKHFASSLDSSPPSKPKSKKSIKSNKPLSEPTAPSAVASLNLDPASASEDLTNELPGGIFSILSGGSSSNSPDVEGTKDEKSMENALDLPWFPDMSHSVLSMRRKEITRERKQKWIFKSSQVNRFGRLVNMCADRLGTHTTIQVFDKLGRESGVKEYNALIKICIERARSSADEDVGLEQIHMAFQIFKSMKEQGFLLEEETYGQFLAYLVDMGMTEEFQFFCGVIKAENPSSVARLGYYEMLLWIRVDDEEKIQELCNYIVSDDGGTMSVLQENYLLALCESDRKEEILQLLEIMDITQISSLDCVASIFTCLGRLLLESYAEKFLLSFKACDHATENITNFIGSYVVRIPTLAVEDVISNFKKWHTKLEVTPSSAGYEKLIMYCCESLKVHAALEMVEEMCELGLTVSIGALHSILRASDESCDFNLVRQMYSMICRYKLKPNGETFRCMITLCVKMKDYGGAYDMLSDLEKMNLTPTASMYNAIMVGFFREKNIYGGLRVFKQMKEADVQPDSQTFSYLISNCDSEEDINKYYEEMKRSGIQVTKQIFMALVNAYATCGQFEKAKQVVLDKGIPVKCLNEIKSVLVQSLASHGQLCDAFSIYEEMKQAGCSLEPKAVISLIEHLQSDEELSRLLPLLDELDDPDYWFEGCLRTILYCVRYKHLRPALNLLKQLRDKICTDELALEVIFNQVFALIAESESTHLQLGLDLLHAIKNELGLTPSRKSLDFLLHACANAKDLRNSKLIWKEYEAAGLPYNTLSFIRMYQALLAAGDHKASKILLSKIPKDDPHVRTIIKACKTIYSEGSKRRY</sequence>
<dbReference type="NCBIfam" id="TIGR00756">
    <property type="entry name" value="PPR"/>
    <property type="match status" value="1"/>
</dbReference>
<protein>
    <submittedName>
        <fullName evidence="6">Pentatricopeptide repeat-containing protein At4g04790, mitochondrial-like</fullName>
    </submittedName>
</protein>
<keyword evidence="5" id="KW-1185">Reference proteome</keyword>
<dbReference type="InterPro" id="IPR002885">
    <property type="entry name" value="PPR_rpt"/>
</dbReference>
<feature type="domain" description="PROP1-like PPR" evidence="4">
    <location>
        <begin position="433"/>
        <end position="598"/>
    </location>
</feature>
<evidence type="ECO:0000256" key="3">
    <source>
        <dbReference type="SAM" id="MobiDB-lite"/>
    </source>
</evidence>
<evidence type="ECO:0000313" key="6">
    <source>
        <dbReference type="RefSeq" id="XP_016652305.1"/>
    </source>
</evidence>
<proteinExistence type="predicted"/>
<dbReference type="PROSITE" id="PS51375">
    <property type="entry name" value="PPR"/>
    <property type="match status" value="1"/>
</dbReference>
<feature type="compositionally biased region" description="Low complexity" evidence="3">
    <location>
        <begin position="117"/>
        <end position="126"/>
    </location>
</feature>
<dbReference type="PANTHER" id="PTHR47262:SF1">
    <property type="entry name" value="OS02G0132600 PROTEIN"/>
    <property type="match status" value="1"/>
</dbReference>
<organism evidence="5 6">
    <name type="scientific">Prunus mume</name>
    <name type="common">Japanese apricot</name>
    <name type="synonym">Armeniaca mume</name>
    <dbReference type="NCBI Taxonomy" id="102107"/>
    <lineage>
        <taxon>Eukaryota</taxon>
        <taxon>Viridiplantae</taxon>
        <taxon>Streptophyta</taxon>
        <taxon>Embryophyta</taxon>
        <taxon>Tracheophyta</taxon>
        <taxon>Spermatophyta</taxon>
        <taxon>Magnoliopsida</taxon>
        <taxon>eudicotyledons</taxon>
        <taxon>Gunneridae</taxon>
        <taxon>Pentapetalae</taxon>
        <taxon>rosids</taxon>
        <taxon>fabids</taxon>
        <taxon>Rosales</taxon>
        <taxon>Rosaceae</taxon>
        <taxon>Amygdaloideae</taxon>
        <taxon>Amygdaleae</taxon>
        <taxon>Prunus</taxon>
    </lineage>
</organism>
<name>A0ABM1LY28_PRUMU</name>
<feature type="region of interest" description="Disordered" evidence="3">
    <location>
        <begin position="117"/>
        <end position="137"/>
    </location>
</feature>
<reference evidence="6" key="2">
    <citation type="submission" date="2025-08" db="UniProtKB">
        <authorList>
            <consortium name="RefSeq"/>
        </authorList>
    </citation>
    <scope>IDENTIFICATION</scope>
</reference>